<protein>
    <submittedName>
        <fullName evidence="8">Iron ABC transporter substrate-binding protein</fullName>
    </submittedName>
</protein>
<dbReference type="PROSITE" id="PS51257">
    <property type="entry name" value="PROKAR_LIPOPROTEIN"/>
    <property type="match status" value="1"/>
</dbReference>
<dbReference type="PANTHER" id="PTHR30532:SF24">
    <property type="entry name" value="FERRIC ENTEROBACTIN-BINDING PERIPLASMIC PROTEIN FEPB"/>
    <property type="match status" value="1"/>
</dbReference>
<evidence type="ECO:0000259" key="7">
    <source>
        <dbReference type="PROSITE" id="PS50983"/>
    </source>
</evidence>
<comment type="subcellular location">
    <subcellularLocation>
        <location evidence="1">Cell envelope</location>
    </subcellularLocation>
</comment>
<keyword evidence="4" id="KW-0410">Iron transport</keyword>
<evidence type="ECO:0000313" key="9">
    <source>
        <dbReference type="Proteomes" id="UP000018857"/>
    </source>
</evidence>
<dbReference type="FunFam" id="3.40.50.1980:FF:000009">
    <property type="entry name" value="Iron-enterobactin transporter periplasmic binding protein"/>
    <property type="match status" value="1"/>
</dbReference>
<sequence>MVRRITHFRRVFTLLLFSLILASCDQSPSASPVQNTLTIDQVEKNDSGWPRSIMTREGLLTLEHEPTRIVSTSVTLSGTLLAINAPLVASGATMANTSVASEQGFMRQWSDIAEERGVVSLYQTEPNAEAIIKANPDLIIISATGGDSVMKLYDQLKDIAPTLVIGYDDKSWMQLAQIFGDLLGLETQANHIVQDFEKQLSLTKDTITLPPQPTTAMVYYQDDTGANIWTSESAQGRLLEELGFTLAIIPEDIKGNISMGLRNDIVIATGERFPDAVTGHSVLLFAASRDRENALKDNHYLQTTSAIKNNQVYAVGDDTFRLDYYSASHLLTRLNTLFGNKKHVE</sequence>
<dbReference type="PANTHER" id="PTHR30532">
    <property type="entry name" value="IRON III DICITRATE-BINDING PERIPLASMIC PROTEIN"/>
    <property type="match status" value="1"/>
</dbReference>
<dbReference type="EMBL" id="AYOZ01000045">
    <property type="protein sequence ID" value="ETI58648.1"/>
    <property type="molecule type" value="Genomic_DNA"/>
</dbReference>
<evidence type="ECO:0000313" key="8">
    <source>
        <dbReference type="EMBL" id="ETI58648.1"/>
    </source>
</evidence>
<dbReference type="OrthoDB" id="9793175at2"/>
<dbReference type="eggNOG" id="COG4592">
    <property type="taxonomic scope" value="Bacteria"/>
</dbReference>
<dbReference type="STRING" id="1208321.D104_13775"/>
<dbReference type="GO" id="GO:0030288">
    <property type="term" value="C:outer membrane-bounded periplasmic space"/>
    <property type="evidence" value="ECO:0007669"/>
    <property type="project" value="TreeGrafter"/>
</dbReference>
<comment type="caution">
    <text evidence="8">The sequence shown here is derived from an EMBL/GenBank/DDBJ whole genome shotgun (WGS) entry which is preliminary data.</text>
</comment>
<dbReference type="InterPro" id="IPR002491">
    <property type="entry name" value="ABC_transptr_periplasmic_BD"/>
</dbReference>
<dbReference type="InterPro" id="IPR051313">
    <property type="entry name" value="Bact_iron-sidero_bind"/>
</dbReference>
<evidence type="ECO:0000256" key="6">
    <source>
        <dbReference type="SAM" id="SignalP"/>
    </source>
</evidence>
<keyword evidence="5 6" id="KW-0732">Signal</keyword>
<dbReference type="SUPFAM" id="SSF53807">
    <property type="entry name" value="Helical backbone' metal receptor"/>
    <property type="match status" value="1"/>
</dbReference>
<feature type="signal peptide" evidence="6">
    <location>
        <begin position="1"/>
        <end position="30"/>
    </location>
</feature>
<dbReference type="Pfam" id="PF01497">
    <property type="entry name" value="Peripla_BP_2"/>
    <property type="match status" value="1"/>
</dbReference>
<dbReference type="RefSeq" id="WP_024024807.1">
    <property type="nucleotide sequence ID" value="NZ_AYOZ01000045.1"/>
</dbReference>
<evidence type="ECO:0000256" key="4">
    <source>
        <dbReference type="ARBA" id="ARBA00022496"/>
    </source>
</evidence>
<proteinExistence type="inferred from homology"/>
<dbReference type="PATRIC" id="fig|1208321.3.peg.2742"/>
<dbReference type="Gene3D" id="3.40.50.1980">
    <property type="entry name" value="Nitrogenase molybdenum iron protein domain"/>
    <property type="match status" value="2"/>
</dbReference>
<feature type="domain" description="Fe/B12 periplasmic-binding" evidence="7">
    <location>
        <begin position="68"/>
        <end position="342"/>
    </location>
</feature>
<keyword evidence="4" id="KW-0406">Ion transport</keyword>
<dbReference type="PROSITE" id="PS50983">
    <property type="entry name" value="FE_B12_PBP"/>
    <property type="match status" value="1"/>
</dbReference>
<evidence type="ECO:0000256" key="5">
    <source>
        <dbReference type="ARBA" id="ARBA00022729"/>
    </source>
</evidence>
<gene>
    <name evidence="8" type="ORF">D104_13775</name>
</gene>
<name>W1RUW5_9GAMM</name>
<evidence type="ECO:0000256" key="2">
    <source>
        <dbReference type="ARBA" id="ARBA00008814"/>
    </source>
</evidence>
<reference evidence="8 9" key="1">
    <citation type="journal article" date="2014" name="Genome Announc.">
        <title>Draft Genome Sequence of Marinomonas sp. Strain D104, a Polycyclic Aromatic Hydrocarbon-Degrading Bacterium from the Deep-Sea Sediment of the Arctic Ocean.</title>
        <authorList>
            <person name="Dong C."/>
            <person name="Bai X."/>
            <person name="Lai Q."/>
            <person name="Xie Y."/>
            <person name="Chen X."/>
            <person name="Shao Z."/>
        </authorList>
    </citation>
    <scope>NUCLEOTIDE SEQUENCE [LARGE SCALE GENOMIC DNA]</scope>
    <source>
        <strain evidence="8 9">D104</strain>
    </source>
</reference>
<keyword evidence="4" id="KW-0408">Iron</keyword>
<dbReference type="GO" id="GO:1901678">
    <property type="term" value="P:iron coordination entity transport"/>
    <property type="evidence" value="ECO:0007669"/>
    <property type="project" value="UniProtKB-ARBA"/>
</dbReference>
<keyword evidence="3" id="KW-0813">Transport</keyword>
<dbReference type="AlphaFoldDB" id="W1RUW5"/>
<dbReference type="Proteomes" id="UP000018857">
    <property type="component" value="Unassembled WGS sequence"/>
</dbReference>
<evidence type="ECO:0000256" key="1">
    <source>
        <dbReference type="ARBA" id="ARBA00004196"/>
    </source>
</evidence>
<evidence type="ECO:0000256" key="3">
    <source>
        <dbReference type="ARBA" id="ARBA00022448"/>
    </source>
</evidence>
<feature type="chain" id="PRO_5004808741" evidence="6">
    <location>
        <begin position="31"/>
        <end position="345"/>
    </location>
</feature>
<accession>W1RUW5</accession>
<comment type="similarity">
    <text evidence="2">Belongs to the bacterial solute-binding protein 8 family.</text>
</comment>
<organism evidence="8 9">
    <name type="scientific">Marinomonas profundimaris</name>
    <dbReference type="NCBI Taxonomy" id="1208321"/>
    <lineage>
        <taxon>Bacteria</taxon>
        <taxon>Pseudomonadati</taxon>
        <taxon>Pseudomonadota</taxon>
        <taxon>Gammaproteobacteria</taxon>
        <taxon>Oceanospirillales</taxon>
        <taxon>Oceanospirillaceae</taxon>
        <taxon>Marinomonas</taxon>
    </lineage>
</organism>
<keyword evidence="9" id="KW-1185">Reference proteome</keyword>
<dbReference type="NCBIfam" id="NF008200">
    <property type="entry name" value="PRK10957.1"/>
    <property type="match status" value="1"/>
</dbReference>